<dbReference type="Gene3D" id="3.40.50.150">
    <property type="entry name" value="Vaccinia Virus protein VP39"/>
    <property type="match status" value="1"/>
</dbReference>
<dbReference type="SUPFAM" id="SSF53335">
    <property type="entry name" value="S-adenosyl-L-methionine-dependent methyltransferases"/>
    <property type="match status" value="1"/>
</dbReference>
<dbReference type="InterPro" id="IPR006342">
    <property type="entry name" value="FkbM_mtfrase"/>
</dbReference>
<dbReference type="RefSeq" id="XP_003058989.1">
    <property type="nucleotide sequence ID" value="XM_003058943.1"/>
</dbReference>
<dbReference type="eggNOG" id="ENOG502S8ND">
    <property type="taxonomic scope" value="Eukaryota"/>
</dbReference>
<proteinExistence type="predicted"/>
<protein>
    <submittedName>
        <fullName evidence="2">Predicted protein</fullName>
    </submittedName>
</protein>
<evidence type="ECO:0000256" key="1">
    <source>
        <dbReference type="SAM" id="MobiDB-lite"/>
    </source>
</evidence>
<dbReference type="OrthoDB" id="5835829at2759"/>
<feature type="region of interest" description="Disordered" evidence="1">
    <location>
        <begin position="1"/>
        <end position="104"/>
    </location>
</feature>
<evidence type="ECO:0000313" key="2">
    <source>
        <dbReference type="EMBL" id="EEH57444.1"/>
    </source>
</evidence>
<sequence>MRAHATPPRARASPSPSPRASRTIARWTDASPRSVSRGATTVDDDDDVARMKRRARRGPPRPAPALALARRLRASRPRPTPPRSVSIASPAPTPGIEPPPTTSDGAVILRRGAKTAELPNGMTVHYVSPPDVQFLYDEIFAESCYLKHGVTLRSTDAVIDVGGNIGMFAMFAARKCTRGKVITLEPIPPTYAALSKNLRTNLCAPGADAACQETIDSELSCDLSPELLGGLNDEDFGYVFGRQLRGKEDGAELRSADPDVDFSYEELADEARSDSQWFPYDRVRVVNADP</sequence>
<organism evidence="3">
    <name type="scientific">Micromonas pusilla (strain CCMP1545)</name>
    <name type="common">Picoplanktonic green alga</name>
    <dbReference type="NCBI Taxonomy" id="564608"/>
    <lineage>
        <taxon>Eukaryota</taxon>
        <taxon>Viridiplantae</taxon>
        <taxon>Chlorophyta</taxon>
        <taxon>Mamiellophyceae</taxon>
        <taxon>Mamiellales</taxon>
        <taxon>Mamiellaceae</taxon>
        <taxon>Micromonas</taxon>
    </lineage>
</organism>
<feature type="compositionally biased region" description="Pro residues" evidence="1">
    <location>
        <begin position="91"/>
        <end position="101"/>
    </location>
</feature>
<dbReference type="NCBIfam" id="TIGR01444">
    <property type="entry name" value="fkbM_fam"/>
    <property type="match status" value="1"/>
</dbReference>
<dbReference type="EMBL" id="GG663739">
    <property type="protein sequence ID" value="EEH57444.1"/>
    <property type="molecule type" value="Genomic_DNA"/>
</dbReference>
<name>C1MS56_MICPC</name>
<dbReference type="Proteomes" id="UP000001876">
    <property type="component" value="Unassembled WGS sequence"/>
</dbReference>
<evidence type="ECO:0000313" key="3">
    <source>
        <dbReference type="Proteomes" id="UP000001876"/>
    </source>
</evidence>
<gene>
    <name evidence="2" type="ORF">MICPUCDRAFT_58354</name>
</gene>
<feature type="compositionally biased region" description="Low complexity" evidence="1">
    <location>
        <begin position="1"/>
        <end position="22"/>
    </location>
</feature>
<dbReference type="InterPro" id="IPR029063">
    <property type="entry name" value="SAM-dependent_MTases_sf"/>
</dbReference>
<dbReference type="AlphaFoldDB" id="C1MS56"/>
<reference evidence="2 3" key="1">
    <citation type="journal article" date="2009" name="Science">
        <title>Green evolution and dynamic adaptations revealed by genomes of the marine picoeukaryotes Micromonas.</title>
        <authorList>
            <person name="Worden A.Z."/>
            <person name="Lee J.H."/>
            <person name="Mock T."/>
            <person name="Rouze P."/>
            <person name="Simmons M.P."/>
            <person name="Aerts A.L."/>
            <person name="Allen A.E."/>
            <person name="Cuvelier M.L."/>
            <person name="Derelle E."/>
            <person name="Everett M.V."/>
            <person name="Foulon E."/>
            <person name="Grimwood J."/>
            <person name="Gundlach H."/>
            <person name="Henrissat B."/>
            <person name="Napoli C."/>
            <person name="McDonald S.M."/>
            <person name="Parker M.S."/>
            <person name="Rombauts S."/>
            <person name="Salamov A."/>
            <person name="Von Dassow P."/>
            <person name="Badger J.H."/>
            <person name="Coutinho P.M."/>
            <person name="Demir E."/>
            <person name="Dubchak I."/>
            <person name="Gentemann C."/>
            <person name="Eikrem W."/>
            <person name="Gready J.E."/>
            <person name="John U."/>
            <person name="Lanier W."/>
            <person name="Lindquist E.A."/>
            <person name="Lucas S."/>
            <person name="Mayer K.F."/>
            <person name="Moreau H."/>
            <person name="Not F."/>
            <person name="Otillar R."/>
            <person name="Panaud O."/>
            <person name="Pangilinan J."/>
            <person name="Paulsen I."/>
            <person name="Piegu B."/>
            <person name="Poliakov A."/>
            <person name="Robbens S."/>
            <person name="Schmutz J."/>
            <person name="Toulza E."/>
            <person name="Wyss T."/>
            <person name="Zelensky A."/>
            <person name="Zhou K."/>
            <person name="Armbrust E.V."/>
            <person name="Bhattacharya D."/>
            <person name="Goodenough U.W."/>
            <person name="Van de Peer Y."/>
            <person name="Grigoriev I.V."/>
        </authorList>
    </citation>
    <scope>NUCLEOTIDE SEQUENCE [LARGE SCALE GENOMIC DNA]</scope>
    <source>
        <strain evidence="2 3">CCMP1545</strain>
    </source>
</reference>
<dbReference type="KEGG" id="mpp:MICPUCDRAFT_58354"/>
<accession>C1MS56</accession>
<keyword evidence="3" id="KW-1185">Reference proteome</keyword>
<dbReference type="GeneID" id="9684428"/>